<dbReference type="PANTHER" id="PTHR13420:SF7">
    <property type="entry name" value="UPF0235 PROTEIN C15ORF40"/>
    <property type="match status" value="1"/>
</dbReference>
<reference evidence="3" key="1">
    <citation type="submission" date="2022-08" db="EMBL/GenBank/DDBJ databases">
        <title>Complete Genome Sequences of 2 Bosea sp. soil isolates.</title>
        <authorList>
            <person name="Alvarez Arevalo M."/>
            <person name="Sterndorff E.B."/>
            <person name="Faurdal D."/>
            <person name="Joergensen T.S."/>
            <person name="Weber T."/>
        </authorList>
    </citation>
    <scope>NUCLEOTIDE SEQUENCE</scope>
    <source>
        <strain evidence="3">NBC_00436</strain>
    </source>
</reference>
<dbReference type="AlphaFoldDB" id="A0A9E7ZW79"/>
<dbReference type="Pfam" id="PF02594">
    <property type="entry name" value="DUF167"/>
    <property type="match status" value="1"/>
</dbReference>
<dbReference type="SUPFAM" id="SSF69786">
    <property type="entry name" value="YggU-like"/>
    <property type="match status" value="1"/>
</dbReference>
<gene>
    <name evidence="3" type="ORF">NWE54_19465</name>
</gene>
<evidence type="ECO:0000256" key="1">
    <source>
        <dbReference type="ARBA" id="ARBA00010364"/>
    </source>
</evidence>
<dbReference type="NCBIfam" id="TIGR00251">
    <property type="entry name" value="DUF167 family protein"/>
    <property type="match status" value="1"/>
</dbReference>
<dbReference type="GO" id="GO:0005737">
    <property type="term" value="C:cytoplasm"/>
    <property type="evidence" value="ECO:0007669"/>
    <property type="project" value="TreeGrafter"/>
</dbReference>
<accession>A0A9E7ZW79</accession>
<dbReference type="InterPro" id="IPR003746">
    <property type="entry name" value="DUF167"/>
</dbReference>
<protein>
    <recommendedName>
        <fullName evidence="2">UPF0235 protein NWE54_19465</fullName>
    </recommendedName>
</protein>
<sequence>MSNPAARPWRETKEGIALDVRLTPRGGRDALDGVETLADGRAVLKARVRAAPTEGEANTALIRLLAQEFGLPRSQVTLASGATARLKTIALSGNAAAIATMLETRLGAGRQTG</sequence>
<dbReference type="Gene3D" id="3.30.1200.10">
    <property type="entry name" value="YggU-like"/>
    <property type="match status" value="1"/>
</dbReference>
<comment type="similarity">
    <text evidence="1 2">Belongs to the UPF0235 family.</text>
</comment>
<dbReference type="HAMAP" id="MF_00634">
    <property type="entry name" value="UPF0235"/>
    <property type="match status" value="1"/>
</dbReference>
<dbReference type="InterPro" id="IPR036591">
    <property type="entry name" value="YggU-like_sf"/>
</dbReference>
<evidence type="ECO:0000313" key="3">
    <source>
        <dbReference type="EMBL" id="UZF85974.1"/>
    </source>
</evidence>
<dbReference type="PANTHER" id="PTHR13420">
    <property type="entry name" value="UPF0235 PROTEIN C15ORF40"/>
    <property type="match status" value="1"/>
</dbReference>
<dbReference type="SMART" id="SM01152">
    <property type="entry name" value="DUF167"/>
    <property type="match status" value="1"/>
</dbReference>
<evidence type="ECO:0000256" key="2">
    <source>
        <dbReference type="HAMAP-Rule" id="MF_00634"/>
    </source>
</evidence>
<dbReference type="NCBIfam" id="NF002348">
    <property type="entry name" value="PRK01310.1"/>
    <property type="match status" value="1"/>
</dbReference>
<name>A0A9E7ZW79_9HYPH</name>
<proteinExistence type="inferred from homology"/>
<organism evidence="3">
    <name type="scientific">Bosea sp. NBC_00436</name>
    <dbReference type="NCBI Taxonomy" id="2969620"/>
    <lineage>
        <taxon>Bacteria</taxon>
        <taxon>Pseudomonadati</taxon>
        <taxon>Pseudomonadota</taxon>
        <taxon>Alphaproteobacteria</taxon>
        <taxon>Hyphomicrobiales</taxon>
        <taxon>Boseaceae</taxon>
        <taxon>Bosea</taxon>
    </lineage>
</organism>
<dbReference type="EMBL" id="CP102774">
    <property type="protein sequence ID" value="UZF85974.1"/>
    <property type="molecule type" value="Genomic_DNA"/>
</dbReference>